<dbReference type="GO" id="GO:0005886">
    <property type="term" value="C:plasma membrane"/>
    <property type="evidence" value="ECO:0007669"/>
    <property type="project" value="TreeGrafter"/>
</dbReference>
<feature type="region of interest" description="Disordered" evidence="1">
    <location>
        <begin position="445"/>
        <end position="464"/>
    </location>
</feature>
<dbReference type="OrthoDB" id="2134833at2759"/>
<dbReference type="Proteomes" id="UP000077115">
    <property type="component" value="Unassembled WGS sequence"/>
</dbReference>
<dbReference type="PANTHER" id="PTHR11188">
    <property type="entry name" value="ARRESTIN DOMAIN CONTAINING PROTEIN"/>
    <property type="match status" value="1"/>
</dbReference>
<feature type="region of interest" description="Disordered" evidence="1">
    <location>
        <begin position="153"/>
        <end position="173"/>
    </location>
</feature>
<organism evidence="2 3">
    <name type="scientific">Batrachochytrium dendrobatidis (strain JEL423)</name>
    <dbReference type="NCBI Taxonomy" id="403673"/>
    <lineage>
        <taxon>Eukaryota</taxon>
        <taxon>Fungi</taxon>
        <taxon>Fungi incertae sedis</taxon>
        <taxon>Chytridiomycota</taxon>
        <taxon>Chytridiomycota incertae sedis</taxon>
        <taxon>Chytridiomycetes</taxon>
        <taxon>Rhizophydiales</taxon>
        <taxon>Rhizophydiales incertae sedis</taxon>
        <taxon>Batrachochytrium</taxon>
    </lineage>
</organism>
<reference evidence="2 3" key="2">
    <citation type="submission" date="2016-05" db="EMBL/GenBank/DDBJ databases">
        <title>Lineage-specific infection strategies underlie the spectrum of fungal disease in amphibians.</title>
        <authorList>
            <person name="Cuomo C.A."/>
            <person name="Farrer R.A."/>
            <person name="James T."/>
            <person name="Longcore J."/>
            <person name="Birren B."/>
        </authorList>
    </citation>
    <scope>NUCLEOTIDE SEQUENCE [LARGE SCALE GENOMIC DNA]</scope>
    <source>
        <strain evidence="2 3">JEL423</strain>
    </source>
</reference>
<name>A0A177WB32_BATDL</name>
<dbReference type="InterPro" id="IPR050357">
    <property type="entry name" value="Arrestin_domain-protein"/>
</dbReference>
<dbReference type="GO" id="GO:0030674">
    <property type="term" value="F:protein-macromolecule adaptor activity"/>
    <property type="evidence" value="ECO:0007669"/>
    <property type="project" value="TreeGrafter"/>
</dbReference>
<evidence type="ECO:0000256" key="1">
    <source>
        <dbReference type="SAM" id="MobiDB-lite"/>
    </source>
</evidence>
<protein>
    <recommendedName>
        <fullName evidence="4">Arrestin C-terminal-like domain-containing protein</fullName>
    </recommendedName>
</protein>
<evidence type="ECO:0000313" key="3">
    <source>
        <dbReference type="Proteomes" id="UP000077115"/>
    </source>
</evidence>
<reference evidence="2 3" key="1">
    <citation type="submission" date="2006-10" db="EMBL/GenBank/DDBJ databases">
        <title>The Genome Sequence of Batrachochytrium dendrobatidis JEL423.</title>
        <authorList>
            <consortium name="The Broad Institute Genome Sequencing Platform"/>
            <person name="Birren B."/>
            <person name="Lander E."/>
            <person name="Galagan J."/>
            <person name="Cuomo C."/>
            <person name="Devon K."/>
            <person name="Jaffe D."/>
            <person name="Butler J."/>
            <person name="Alvarez P."/>
            <person name="Gnerre S."/>
            <person name="Grabherr M."/>
            <person name="Kleber M."/>
            <person name="Mauceli E."/>
            <person name="Brockman W."/>
            <person name="Young S."/>
            <person name="LaButti K."/>
            <person name="Sykes S."/>
            <person name="DeCaprio D."/>
            <person name="Crawford M."/>
            <person name="Koehrsen M."/>
            <person name="Engels R."/>
            <person name="Montgomery P."/>
            <person name="Pearson M."/>
            <person name="Howarth C."/>
            <person name="Larson L."/>
            <person name="White J."/>
            <person name="O'Leary S."/>
            <person name="Kodira C."/>
            <person name="Zeng Q."/>
            <person name="Yandava C."/>
            <person name="Alvarado L."/>
            <person name="Longcore J."/>
            <person name="James T."/>
        </authorList>
    </citation>
    <scope>NUCLEOTIDE SEQUENCE [LARGE SCALE GENOMIC DNA]</scope>
    <source>
        <strain evidence="2 3">JEL423</strain>
    </source>
</reference>
<evidence type="ECO:0008006" key="4">
    <source>
        <dbReference type="Google" id="ProtNLM"/>
    </source>
</evidence>
<evidence type="ECO:0000313" key="2">
    <source>
        <dbReference type="EMBL" id="OAJ36932.1"/>
    </source>
</evidence>
<sequence>MIDDLSIEPLQGQKSILHGYAGVTNQMAYKGTVSFKTTKDAKVLSLTLELRGSIHTALSSEEGHFVVQQDILSSALRILDPTTGSTPEIDIKGKGPTILVPKGTPAFEFAIDVPNDIAQALPVSYMRSLPPPTGAAADAAKAFATELATASKNDGGATLKKSKTFSSSSLDETTKKNWNGGKISYKLTATLEVLQTILLISSRKVYTVTEEIDFPRVDAMAVARSVHTNTGRLMQGSDNYIDYKFELDRTIFGIGQPVKVNIISLIPKEFKHSIARVTVNLVQIEKIRAVRDQSLERPHCYKQCIQKSILDSTEIERPSKGFKKFMTTVSKKIEPWRGETTVIVETAHRKLRNDPKYKAIDSIQSFDSEFVTVTHQIELRVKIANLSEIMVYSVPVRFFDIDGDTRHWVLNNADCLTGGDVTEENEDAKSGYIFDEDDLPYLDPPYLDPPDDKTSEAPALATGTAQQIPVAATAIKEVVEPAISTIDQKDKKQIHKEVLEHKEE</sequence>
<dbReference type="EMBL" id="DS022300">
    <property type="protein sequence ID" value="OAJ36932.1"/>
    <property type="molecule type" value="Genomic_DNA"/>
</dbReference>
<dbReference type="AlphaFoldDB" id="A0A177WB32"/>
<dbReference type="GO" id="GO:0070086">
    <property type="term" value="P:ubiquitin-dependent endocytosis"/>
    <property type="evidence" value="ECO:0007669"/>
    <property type="project" value="TreeGrafter"/>
</dbReference>
<dbReference type="VEuPathDB" id="FungiDB:BDEG_21032"/>
<gene>
    <name evidence="2" type="ORF">BDEG_21032</name>
</gene>
<proteinExistence type="predicted"/>
<dbReference type="GO" id="GO:0031625">
    <property type="term" value="F:ubiquitin protein ligase binding"/>
    <property type="evidence" value="ECO:0007669"/>
    <property type="project" value="TreeGrafter"/>
</dbReference>
<accession>A0A177WB32</accession>
<dbReference type="GO" id="GO:0005829">
    <property type="term" value="C:cytosol"/>
    <property type="evidence" value="ECO:0007669"/>
    <property type="project" value="TreeGrafter"/>
</dbReference>
<dbReference type="PANTHER" id="PTHR11188:SF17">
    <property type="entry name" value="FI21816P1"/>
    <property type="match status" value="1"/>
</dbReference>